<dbReference type="CDD" id="cd00077">
    <property type="entry name" value="HDc"/>
    <property type="match status" value="1"/>
</dbReference>
<dbReference type="HOGENOM" id="CLU_040286_2_0_9"/>
<keyword evidence="3" id="KW-1185">Reference proteome</keyword>
<dbReference type="Proteomes" id="UP000001732">
    <property type="component" value="Chromosome"/>
</dbReference>
<dbReference type="InterPro" id="IPR003607">
    <property type="entry name" value="HD/PDEase_dom"/>
</dbReference>
<evidence type="ECO:0000259" key="1">
    <source>
        <dbReference type="PROSITE" id="PS51832"/>
    </source>
</evidence>
<dbReference type="PROSITE" id="PS51832">
    <property type="entry name" value="HD_GYP"/>
    <property type="match status" value="2"/>
</dbReference>
<dbReference type="RefSeq" id="WP_012544491.1">
    <property type="nucleotide sequence ID" value="NC_011295.1"/>
</dbReference>
<gene>
    <name evidence="2" type="ordered locus">COPRO5265_1350</name>
</gene>
<evidence type="ECO:0000313" key="2">
    <source>
        <dbReference type="EMBL" id="ACI17840.1"/>
    </source>
</evidence>
<feature type="domain" description="HD-GYP" evidence="1">
    <location>
        <begin position="215"/>
        <end position="410"/>
    </location>
</feature>
<protein>
    <submittedName>
        <fullName evidence="2">Metal dependent phosphohydrolase</fullName>
    </submittedName>
</protein>
<dbReference type="Pfam" id="PF01966">
    <property type="entry name" value="HD"/>
    <property type="match status" value="1"/>
</dbReference>
<dbReference type="GO" id="GO:0016787">
    <property type="term" value="F:hydrolase activity"/>
    <property type="evidence" value="ECO:0007669"/>
    <property type="project" value="UniProtKB-KW"/>
</dbReference>
<name>B5Y5X2_COPPD</name>
<dbReference type="Pfam" id="PF13487">
    <property type="entry name" value="HD_5"/>
    <property type="match status" value="1"/>
</dbReference>
<keyword evidence="2" id="KW-0378">Hydrolase</keyword>
<proteinExistence type="predicted"/>
<dbReference type="eggNOG" id="COG2206">
    <property type="taxonomic scope" value="Bacteria"/>
</dbReference>
<dbReference type="SUPFAM" id="SSF109604">
    <property type="entry name" value="HD-domain/PDEase-like"/>
    <property type="match status" value="2"/>
</dbReference>
<dbReference type="eggNOG" id="COG3437">
    <property type="taxonomic scope" value="Bacteria"/>
</dbReference>
<dbReference type="OrthoDB" id="9804747at2"/>
<sequence length="430" mass="48308">MTYNSDFVISLVEPVSALAEVVDLSDPRLVRHQEQVAYIALAIAEELRLPSYEQCQIALAGELHDIGFLSLEDRLKFTEQTFEVNETYNHELIGYALLRKLDPLKEAADMIRFHHLPWNNGKGKTVNGIDVPLGSHIINLADRIAVSIDRRKDVLGQADAITERISNYSGTLFHPDAVKAFLSLSRMEYFWLDASSSYCGRIVQRKLEPLNIWLNMRDLIMLAEVFAQIIDFRSPFTAQHSSGVAATAGALARLAGFSANECQLIQVAGYLHDIGKLAIPGNILEKPCELDETEKRIMKSHVYYTYHTLENIHGFETINTWASLHHERLDGTGYPFHLTAVDLPLGSRIMAVADVFTAIMEDRPYRKGMPSESALELLDKMTKSALDPHVVSILIDNLEEVNAIRMAAQTLAEKRYHSFRTEISKSSPIS</sequence>
<dbReference type="SMART" id="SM00471">
    <property type="entry name" value="HDc"/>
    <property type="match status" value="2"/>
</dbReference>
<dbReference type="PANTHER" id="PTHR43155:SF1">
    <property type="entry name" value="3'3'-CGAMP-SPECIFIC PHOSPHODIESTERASE 1"/>
    <property type="match status" value="1"/>
</dbReference>
<feature type="domain" description="HD-GYP" evidence="1">
    <location>
        <begin position="7"/>
        <end position="197"/>
    </location>
</feature>
<dbReference type="InterPro" id="IPR037522">
    <property type="entry name" value="HD_GYP_dom"/>
</dbReference>
<dbReference type="PANTHER" id="PTHR43155">
    <property type="entry name" value="CYCLIC DI-GMP PHOSPHODIESTERASE PA4108-RELATED"/>
    <property type="match status" value="1"/>
</dbReference>
<organism evidence="2 3">
    <name type="scientific">Coprothermobacter proteolyticus (strain ATCC 35245 / DSM 5265 / OCM 4 / BT)</name>
    <dbReference type="NCBI Taxonomy" id="309798"/>
    <lineage>
        <taxon>Bacteria</taxon>
        <taxon>Pseudomonadati</taxon>
        <taxon>Coprothermobacterota</taxon>
        <taxon>Coprothermobacteria</taxon>
        <taxon>Coprothermobacterales</taxon>
        <taxon>Coprothermobacteraceae</taxon>
        <taxon>Coprothermobacter</taxon>
    </lineage>
</organism>
<dbReference type="AlphaFoldDB" id="B5Y5X2"/>
<dbReference type="Gene3D" id="1.10.3210.10">
    <property type="entry name" value="Hypothetical protein af1432"/>
    <property type="match status" value="2"/>
</dbReference>
<dbReference type="InterPro" id="IPR006674">
    <property type="entry name" value="HD_domain"/>
</dbReference>
<evidence type="ECO:0000313" key="3">
    <source>
        <dbReference type="Proteomes" id="UP000001732"/>
    </source>
</evidence>
<dbReference type="STRING" id="309798.COPRO5265_1350"/>
<reference evidence="3" key="1">
    <citation type="submission" date="2008-08" db="EMBL/GenBank/DDBJ databases">
        <title>The complete genome sequence of Coprothermobacter proteolyticus strain ATCC 5245 / DSM 5265 / BT.</title>
        <authorList>
            <person name="Dodson R.J."/>
            <person name="Durkin A.S."/>
            <person name="Wu M."/>
            <person name="Eisen J."/>
            <person name="Sutton G."/>
        </authorList>
    </citation>
    <scope>NUCLEOTIDE SEQUENCE [LARGE SCALE GENOMIC DNA]</scope>
    <source>
        <strain evidence="3">ATCC 35245 / DSM 5265 / OCM 4 / BT</strain>
    </source>
</reference>
<dbReference type="KEGG" id="cpo:COPRO5265_1350"/>
<dbReference type="EMBL" id="CP001145">
    <property type="protein sequence ID" value="ACI17840.1"/>
    <property type="molecule type" value="Genomic_DNA"/>
</dbReference>
<reference evidence="2 3" key="2">
    <citation type="journal article" date="2014" name="Genome Announc.">
        <title>Complete Genome Sequence of Coprothermobacter proteolyticus DSM 5265.</title>
        <authorList>
            <person name="Alexiev A."/>
            <person name="Coil D.A."/>
            <person name="Badger J.H."/>
            <person name="Enticknap J."/>
            <person name="Ward N."/>
            <person name="Robb F.T."/>
            <person name="Eisen J.A."/>
        </authorList>
    </citation>
    <scope>NUCLEOTIDE SEQUENCE [LARGE SCALE GENOMIC DNA]</scope>
    <source>
        <strain evidence="3">ATCC 35245 / DSM 5265 / OCM 4 / BT</strain>
    </source>
</reference>
<accession>B5Y5X2</accession>